<dbReference type="InterPro" id="IPR014710">
    <property type="entry name" value="RmlC-like_jellyroll"/>
</dbReference>
<evidence type="ECO:0000256" key="2">
    <source>
        <dbReference type="ARBA" id="ARBA00007456"/>
    </source>
</evidence>
<dbReference type="AlphaFoldDB" id="A0A2I1D3B9"/>
<comment type="caution">
    <text evidence="8">The sequence shown here is derived from an EMBL/GenBank/DDBJ whole genome shotgun (WGS) entry which is preliminary data.</text>
</comment>
<dbReference type="CDD" id="cd02241">
    <property type="entry name" value="cupin_OxOx"/>
    <property type="match status" value="1"/>
</dbReference>
<name>A0A2I1D3B9_ASPC2</name>
<protein>
    <submittedName>
        <fullName evidence="8">Spherulin</fullName>
    </submittedName>
</protein>
<comment type="similarity">
    <text evidence="2">Belongs to the germin family.</text>
</comment>
<reference evidence="8" key="1">
    <citation type="submission" date="2016-12" db="EMBL/GenBank/DDBJ databases">
        <title>The genomes of Aspergillus section Nigri reveals drivers in fungal speciation.</title>
        <authorList>
            <consortium name="DOE Joint Genome Institute"/>
            <person name="Vesth T.C."/>
            <person name="Nybo J."/>
            <person name="Theobald S."/>
            <person name="Brandl J."/>
            <person name="Frisvad J.C."/>
            <person name="Nielsen K.F."/>
            <person name="Lyhne E.K."/>
            <person name="Kogle M.E."/>
            <person name="Kuo A."/>
            <person name="Riley R."/>
            <person name="Clum A."/>
            <person name="Nolan M."/>
            <person name="Lipzen A."/>
            <person name="Salamov A."/>
            <person name="Henrissat B."/>
            <person name="Wiebenga A."/>
            <person name="De vries R.P."/>
            <person name="Grigoriev I.V."/>
            <person name="Mortensen U.H."/>
            <person name="Andersen M.R."/>
            <person name="Baker S.E."/>
        </authorList>
    </citation>
    <scope>NUCLEOTIDE SEQUENCE</scope>
    <source>
        <strain evidence="8">IBT 28561</strain>
    </source>
</reference>
<proteinExistence type="inferred from homology"/>
<dbReference type="SUPFAM" id="SSF51182">
    <property type="entry name" value="RmlC-like cupins"/>
    <property type="match status" value="1"/>
</dbReference>
<dbReference type="VEuPathDB" id="FungiDB:P168DRAFT_269270"/>
<dbReference type="RefSeq" id="XP_024692974.1">
    <property type="nucleotide sequence ID" value="XM_024835127.1"/>
</dbReference>
<dbReference type="InterPro" id="IPR001929">
    <property type="entry name" value="Germin"/>
</dbReference>
<keyword evidence="3" id="KW-0964">Secreted</keyword>
<keyword evidence="9" id="KW-1185">Reference proteome</keyword>
<evidence type="ECO:0000256" key="3">
    <source>
        <dbReference type="ARBA" id="ARBA00022525"/>
    </source>
</evidence>
<dbReference type="PANTHER" id="PTHR31238">
    <property type="entry name" value="GERMIN-LIKE PROTEIN SUBFAMILY 3 MEMBER 3"/>
    <property type="match status" value="1"/>
</dbReference>
<comment type="subcellular location">
    <subcellularLocation>
        <location evidence="1">Secreted</location>
    </subcellularLocation>
</comment>
<dbReference type="Proteomes" id="UP000234254">
    <property type="component" value="Unassembled WGS sequence"/>
</dbReference>
<evidence type="ECO:0000313" key="8">
    <source>
        <dbReference type="EMBL" id="PKY04380.1"/>
    </source>
</evidence>
<dbReference type="PRINTS" id="PR00325">
    <property type="entry name" value="GERMIN"/>
</dbReference>
<dbReference type="SMART" id="SM00835">
    <property type="entry name" value="Cupin_1"/>
    <property type="match status" value="1"/>
</dbReference>
<organism evidence="8 9">
    <name type="scientific">Aspergillus campestris (strain IBT 28561)</name>
    <dbReference type="NCBI Taxonomy" id="1392248"/>
    <lineage>
        <taxon>Eukaryota</taxon>
        <taxon>Fungi</taxon>
        <taxon>Dikarya</taxon>
        <taxon>Ascomycota</taxon>
        <taxon>Pezizomycotina</taxon>
        <taxon>Eurotiomycetes</taxon>
        <taxon>Eurotiomycetidae</taxon>
        <taxon>Eurotiales</taxon>
        <taxon>Aspergillaceae</taxon>
        <taxon>Aspergillus</taxon>
        <taxon>Aspergillus subgen. Circumdati</taxon>
    </lineage>
</organism>
<feature type="signal peptide" evidence="6">
    <location>
        <begin position="1"/>
        <end position="23"/>
    </location>
</feature>
<feature type="domain" description="Cupin type-1" evidence="7">
    <location>
        <begin position="52"/>
        <end position="206"/>
    </location>
</feature>
<sequence>MLLETSLHSLFAVMVAVALPATAAPQPITKSSTSELSLTAKLRLADSATERYNLLPKDEDFVFKFSEKEPVASTQNFPALVGVGASFSVGDLPGCSMSFLHLHPRATELLTVTKGRVLTEMVPEAVVDSKGNQRVIRAELKPGMVTVFPAGSFHTQVNPDCDTTNFVAAFNNEEFSVGLVAQQAFALGDDIIAGNLGQSIAGEDIEKVRKAIPKSAAIEVEKCLAKCGKKKN</sequence>
<keyword evidence="6" id="KW-0732">Signal</keyword>
<evidence type="ECO:0000256" key="1">
    <source>
        <dbReference type="ARBA" id="ARBA00004613"/>
    </source>
</evidence>
<evidence type="ECO:0000256" key="5">
    <source>
        <dbReference type="ARBA" id="ARBA00023211"/>
    </source>
</evidence>
<gene>
    <name evidence="8" type="ORF">P168DRAFT_269270</name>
</gene>
<dbReference type="FunFam" id="2.60.120.10:FF:000150">
    <property type="entry name" value="Spherulin, putative"/>
    <property type="match status" value="1"/>
</dbReference>
<dbReference type="Gene3D" id="2.60.120.10">
    <property type="entry name" value="Jelly Rolls"/>
    <property type="match status" value="1"/>
</dbReference>
<dbReference type="Pfam" id="PF00190">
    <property type="entry name" value="Cupin_1"/>
    <property type="match status" value="1"/>
</dbReference>
<dbReference type="EMBL" id="MSFM01000006">
    <property type="protein sequence ID" value="PKY04380.1"/>
    <property type="molecule type" value="Genomic_DNA"/>
</dbReference>
<keyword evidence="4" id="KW-0479">Metal-binding</keyword>
<keyword evidence="5" id="KW-0464">Manganese</keyword>
<evidence type="ECO:0000313" key="9">
    <source>
        <dbReference type="Proteomes" id="UP000234254"/>
    </source>
</evidence>
<dbReference type="GO" id="GO:0005576">
    <property type="term" value="C:extracellular region"/>
    <property type="evidence" value="ECO:0007669"/>
    <property type="project" value="UniProtKB-SubCell"/>
</dbReference>
<accession>A0A2I1D3B9</accession>
<dbReference type="GeneID" id="36542651"/>
<evidence type="ECO:0000256" key="6">
    <source>
        <dbReference type="SAM" id="SignalP"/>
    </source>
</evidence>
<evidence type="ECO:0000256" key="4">
    <source>
        <dbReference type="ARBA" id="ARBA00022723"/>
    </source>
</evidence>
<dbReference type="GO" id="GO:0030145">
    <property type="term" value="F:manganese ion binding"/>
    <property type="evidence" value="ECO:0007669"/>
    <property type="project" value="InterPro"/>
</dbReference>
<dbReference type="InterPro" id="IPR011051">
    <property type="entry name" value="RmlC_Cupin_sf"/>
</dbReference>
<dbReference type="InterPro" id="IPR006045">
    <property type="entry name" value="Cupin_1"/>
</dbReference>
<feature type="chain" id="PRO_5014114039" evidence="6">
    <location>
        <begin position="24"/>
        <end position="232"/>
    </location>
</feature>
<evidence type="ECO:0000259" key="7">
    <source>
        <dbReference type="SMART" id="SM00835"/>
    </source>
</evidence>
<dbReference type="OrthoDB" id="1921208at2759"/>